<gene>
    <name evidence="1" type="ORF">ACFSOZ_10095</name>
</gene>
<proteinExistence type="predicted"/>
<evidence type="ECO:0000313" key="1">
    <source>
        <dbReference type="EMBL" id="MFD1983023.1"/>
    </source>
</evidence>
<dbReference type="EMBL" id="JBHUGZ010000007">
    <property type="protein sequence ID" value="MFD1983023.1"/>
    <property type="molecule type" value="Genomic_DNA"/>
</dbReference>
<comment type="caution">
    <text evidence="1">The sequence shown here is derived from an EMBL/GenBank/DDBJ whole genome shotgun (WGS) entry which is preliminary data.</text>
</comment>
<name>A0ABW4U928_9HYPH</name>
<accession>A0ABW4U928</accession>
<dbReference type="RefSeq" id="WP_379096764.1">
    <property type="nucleotide sequence ID" value="NZ_JBHUGZ010000007.1"/>
</dbReference>
<sequence>MTSSNDFLREFARHRGSNRNPHFRMIIPFDFYDGLETGVALISSGGAVRIWSLGDSRSRLFRALGLAPIGGNWLETEWISKQSDTEHGSFLEPDNSEALLKLEADVMAAQATGYFVGLGSPYLNCIEIVEVDEDELNILQQDGPCVENFRRIHSLLKQSR</sequence>
<dbReference type="Proteomes" id="UP001597405">
    <property type="component" value="Unassembled WGS sequence"/>
</dbReference>
<organism evidence="1 2">
    <name type="scientific">Mesorhizobium newzealandense</name>
    <dbReference type="NCBI Taxonomy" id="1300302"/>
    <lineage>
        <taxon>Bacteria</taxon>
        <taxon>Pseudomonadati</taxon>
        <taxon>Pseudomonadota</taxon>
        <taxon>Alphaproteobacteria</taxon>
        <taxon>Hyphomicrobiales</taxon>
        <taxon>Phyllobacteriaceae</taxon>
        <taxon>Mesorhizobium</taxon>
    </lineage>
</organism>
<reference evidence="2" key="1">
    <citation type="journal article" date="2019" name="Int. J. Syst. Evol. Microbiol.">
        <title>The Global Catalogue of Microorganisms (GCM) 10K type strain sequencing project: providing services to taxonomists for standard genome sequencing and annotation.</title>
        <authorList>
            <consortium name="The Broad Institute Genomics Platform"/>
            <consortium name="The Broad Institute Genome Sequencing Center for Infectious Disease"/>
            <person name="Wu L."/>
            <person name="Ma J."/>
        </authorList>
    </citation>
    <scope>NUCLEOTIDE SEQUENCE [LARGE SCALE GENOMIC DNA]</scope>
    <source>
        <strain evidence="2">CGMCC 1.16225</strain>
    </source>
</reference>
<evidence type="ECO:0000313" key="2">
    <source>
        <dbReference type="Proteomes" id="UP001597405"/>
    </source>
</evidence>
<keyword evidence="2" id="KW-1185">Reference proteome</keyword>
<protein>
    <submittedName>
        <fullName evidence="1">Uncharacterized protein</fullName>
    </submittedName>
</protein>